<organism evidence="1 2">
    <name type="scientific">Bacillus phage BSP38</name>
    <dbReference type="NCBI Taxonomy" id="2283013"/>
    <lineage>
        <taxon>Viruses</taxon>
        <taxon>Duplodnaviria</taxon>
        <taxon>Heunggongvirae</taxon>
        <taxon>Uroviricota</taxon>
        <taxon>Caudoviricetes</taxon>
        <taxon>Herelleviridae</taxon>
        <taxon>Bastillevirinae</taxon>
        <taxon>Jeonjuvirus</taxon>
        <taxon>Jeonjuvirus BSP38</taxon>
    </lineage>
</organism>
<protein>
    <submittedName>
        <fullName evidence="1">Uncharacterized protein</fullName>
    </submittedName>
</protein>
<reference evidence="1 2" key="1">
    <citation type="submission" date="2018-07" db="EMBL/GenBank/DDBJ databases">
        <title>Complete nucleotide sequence of Bacillus phage BSP38.</title>
        <authorList>
            <person name="Ghosh K."/>
            <person name="Kim K.-P."/>
        </authorList>
    </citation>
    <scope>NUCLEOTIDE SEQUENCE [LARGE SCALE GENOMIC DNA]</scope>
</reference>
<name>A0A345MK17_BPBSP</name>
<accession>A0A345MK17</accession>
<proteinExistence type="predicted"/>
<keyword evidence="2" id="KW-1185">Reference proteome</keyword>
<gene>
    <name evidence="1" type="ORF">BSP38_157</name>
</gene>
<evidence type="ECO:0000313" key="1">
    <source>
        <dbReference type="EMBL" id="AXH71199.1"/>
    </source>
</evidence>
<dbReference type="Proteomes" id="UP000260425">
    <property type="component" value="Segment"/>
</dbReference>
<organismHost>
    <name type="scientific">Bacillus subtilis</name>
    <dbReference type="NCBI Taxonomy" id="1423"/>
</organismHost>
<evidence type="ECO:0000313" key="2">
    <source>
        <dbReference type="Proteomes" id="UP000260425"/>
    </source>
</evidence>
<sequence>MSHKRARLIPITVTNPELLETLVKEKSNTEAAKRVRKELKAYREAKKKRQDRTE</sequence>
<dbReference type="EMBL" id="MH606185">
    <property type="protein sequence ID" value="AXH71199.1"/>
    <property type="molecule type" value="Genomic_DNA"/>
</dbReference>